<name>A0A2N9J4J8_FAGSY</name>
<evidence type="ECO:0000256" key="1">
    <source>
        <dbReference type="SAM" id="MobiDB-lite"/>
    </source>
</evidence>
<feature type="compositionally biased region" description="Basic and acidic residues" evidence="1">
    <location>
        <begin position="38"/>
        <end position="59"/>
    </location>
</feature>
<evidence type="ECO:0008006" key="3">
    <source>
        <dbReference type="Google" id="ProtNLM"/>
    </source>
</evidence>
<dbReference type="AlphaFoldDB" id="A0A2N9J4J8"/>
<feature type="compositionally biased region" description="Pro residues" evidence="1">
    <location>
        <begin position="67"/>
        <end position="76"/>
    </location>
</feature>
<accession>A0A2N9J4J8</accession>
<proteinExistence type="predicted"/>
<protein>
    <recommendedName>
        <fullName evidence="3">Retrotransposon gag domain-containing protein</fullName>
    </recommendedName>
</protein>
<organism evidence="2">
    <name type="scientific">Fagus sylvatica</name>
    <name type="common">Beechnut</name>
    <dbReference type="NCBI Taxonomy" id="28930"/>
    <lineage>
        <taxon>Eukaryota</taxon>
        <taxon>Viridiplantae</taxon>
        <taxon>Streptophyta</taxon>
        <taxon>Embryophyta</taxon>
        <taxon>Tracheophyta</taxon>
        <taxon>Spermatophyta</taxon>
        <taxon>Magnoliopsida</taxon>
        <taxon>eudicotyledons</taxon>
        <taxon>Gunneridae</taxon>
        <taxon>Pentapetalae</taxon>
        <taxon>rosids</taxon>
        <taxon>fabids</taxon>
        <taxon>Fagales</taxon>
        <taxon>Fagaceae</taxon>
        <taxon>Fagus</taxon>
    </lineage>
</organism>
<evidence type="ECO:0000313" key="2">
    <source>
        <dbReference type="EMBL" id="SPD32406.1"/>
    </source>
</evidence>
<gene>
    <name evidence="2" type="ORF">FSB_LOCUS60288</name>
</gene>
<dbReference type="EMBL" id="OIVN01006403">
    <property type="protein sequence ID" value="SPD32406.1"/>
    <property type="molecule type" value="Genomic_DNA"/>
</dbReference>
<reference evidence="2" key="1">
    <citation type="submission" date="2018-02" db="EMBL/GenBank/DDBJ databases">
        <authorList>
            <person name="Cohen D.B."/>
            <person name="Kent A.D."/>
        </authorList>
    </citation>
    <scope>NUCLEOTIDE SEQUENCE</scope>
</reference>
<feature type="region of interest" description="Disordered" evidence="1">
    <location>
        <begin position="38"/>
        <end position="84"/>
    </location>
</feature>
<sequence length="279" mass="32119">MAGETSGPNEHEDRMAALERKFDDLLTFVHMMVKRDVEMGNQRREDSKDANEEVLEVHPHINTVPPLRSPTPPTPPKPEERDSQLGSKIDNLEEKIQLMQGLNSFGNIDFSNMSWFPNMIVPPKFKVPKLEKYNGRGDPMIHLQIYCWKMTQYTDNEPLMIQTFQDTLTGHTAECWRENRECGEDKEMADMPALMALVEQIAKEDPHGENEGEIQMIAKKDKKWRRTLPCYTHLESTKVGSDSSSSQGAQDLNDLLGLLKGAIFERSQQRNLWQLHQDR</sequence>